<dbReference type="AlphaFoldDB" id="A0A1U6IC20"/>
<dbReference type="RefSeq" id="WP_079731107.1">
    <property type="nucleotide sequence ID" value="NZ_FVZE01000005.1"/>
</dbReference>
<dbReference type="STRING" id="428990.SAMN06295987_105182"/>
<protein>
    <submittedName>
        <fullName evidence="2">Uncharacterized protein</fullName>
    </submittedName>
</protein>
<name>A0A1U6IC20_9SPHN</name>
<proteinExistence type="predicted"/>
<evidence type="ECO:0000256" key="1">
    <source>
        <dbReference type="SAM" id="SignalP"/>
    </source>
</evidence>
<accession>A0A1U6IC20</accession>
<gene>
    <name evidence="2" type="ORF">SAMN06295987_105182</name>
</gene>
<dbReference type="Proteomes" id="UP000190989">
    <property type="component" value="Unassembled WGS sequence"/>
</dbReference>
<keyword evidence="1" id="KW-0732">Signal</keyword>
<reference evidence="3" key="1">
    <citation type="submission" date="2017-02" db="EMBL/GenBank/DDBJ databases">
        <authorList>
            <person name="Varghese N."/>
            <person name="Submissions S."/>
        </authorList>
    </citation>
    <scope>NUCLEOTIDE SEQUENCE [LARGE SCALE GENOMIC DNA]</scope>
    <source>
        <strain evidence="3">SM117</strain>
    </source>
</reference>
<feature type="chain" id="PRO_5012888618" evidence="1">
    <location>
        <begin position="24"/>
        <end position="216"/>
    </location>
</feature>
<sequence length="216" mass="21750">MSLTNKTALKASLALCMTLPLLACGSSADSPEATASAETPAPASEVAVVFPDSLVVIGDGYPASGAPCRRLGESAVTSNWLDDSAILVGCPSESDAKVLGGKIAGSVGAITIVSVPTGDANAGMGENGPVEKTVAAAAPKTLKDPIRSPGGMESKCLARVNEMTGGKVIGSRRIDEAESGVMIYVNVEGAQAPWQCFGSKDGKISEVYYGGDEGAL</sequence>
<dbReference type="EMBL" id="FVZE01000005">
    <property type="protein sequence ID" value="SLK05543.1"/>
    <property type="molecule type" value="Genomic_DNA"/>
</dbReference>
<organism evidence="2 3">
    <name type="scientific">Novosphingobium mathurense</name>
    <dbReference type="NCBI Taxonomy" id="428990"/>
    <lineage>
        <taxon>Bacteria</taxon>
        <taxon>Pseudomonadati</taxon>
        <taxon>Pseudomonadota</taxon>
        <taxon>Alphaproteobacteria</taxon>
        <taxon>Sphingomonadales</taxon>
        <taxon>Sphingomonadaceae</taxon>
        <taxon>Novosphingobium</taxon>
    </lineage>
</organism>
<evidence type="ECO:0000313" key="2">
    <source>
        <dbReference type="EMBL" id="SLK05543.1"/>
    </source>
</evidence>
<evidence type="ECO:0000313" key="3">
    <source>
        <dbReference type="Proteomes" id="UP000190989"/>
    </source>
</evidence>
<keyword evidence="3" id="KW-1185">Reference proteome</keyword>
<feature type="signal peptide" evidence="1">
    <location>
        <begin position="1"/>
        <end position="23"/>
    </location>
</feature>